<organism evidence="2 3">
    <name type="scientific">Trichoderma gamsii</name>
    <dbReference type="NCBI Taxonomy" id="398673"/>
    <lineage>
        <taxon>Eukaryota</taxon>
        <taxon>Fungi</taxon>
        <taxon>Dikarya</taxon>
        <taxon>Ascomycota</taxon>
        <taxon>Pezizomycotina</taxon>
        <taxon>Sordariomycetes</taxon>
        <taxon>Hypocreomycetidae</taxon>
        <taxon>Hypocreales</taxon>
        <taxon>Hypocreaceae</taxon>
        <taxon>Trichoderma</taxon>
    </lineage>
</organism>
<feature type="region of interest" description="Disordered" evidence="1">
    <location>
        <begin position="1"/>
        <end position="51"/>
    </location>
</feature>
<dbReference type="SUPFAM" id="SSF54928">
    <property type="entry name" value="RNA-binding domain, RBD"/>
    <property type="match status" value="1"/>
</dbReference>
<keyword evidence="3" id="KW-1185">Reference proteome</keyword>
<dbReference type="STRING" id="398673.A0A2P4ZCZ6"/>
<reference evidence="2 3" key="1">
    <citation type="journal article" date="2016" name="Genome Announc.">
        <title>Draft Whole-Genome Sequence of Trichoderma gamsii T6085, a Promising Biocontrol Agent of Fusarium Head Blight on Wheat.</title>
        <authorList>
            <person name="Baroncelli R."/>
            <person name="Zapparata A."/>
            <person name="Piaggeschi G."/>
            <person name="Sarrocco S."/>
            <person name="Vannacci G."/>
        </authorList>
    </citation>
    <scope>NUCLEOTIDE SEQUENCE [LARGE SCALE GENOMIC DNA]</scope>
    <source>
        <strain evidence="2 3">T6085</strain>
    </source>
</reference>
<dbReference type="InterPro" id="IPR035979">
    <property type="entry name" value="RBD_domain_sf"/>
</dbReference>
<sequence length="572" mass="61602">MDAQVNNEQPKMGNFVYDAPKRHSISRSPPDSLRGDPETPDTPDEAGTLFGEPVATSGAQVSSSAAAGATAVLSTFTHFPASSLSPVNEIGTAASGSSQARGREVPGRDTPRFIGSFSGFGNQSSQIWAPTRLDQGTTSAAAAPDNQAAAATHARWGSLDAHMNQRDGFVRRENPISRPSPFAAYQTRFPAAVNTPPNVFRPVNSQGLTRQPSGYSTIAQQYSGPRYNHEAGVTVMNRRMSAASNVADSSFDLSELQNSLFSSADNEAAVSQPLGIDILRLSAPGAAPLRQLSSTTRPAGPVGPAIPARPAARPAQVSANAPTGGFLPMQAVMQQTPSRAFTADISPYGPSTATFSSRYHGMHTETNASAEHLAPDENCALWLTNLPERTSIHQLLTSIRNVGRIWCTYINYPDFNAHTTAAAKVVFFTPEAAQQLLSISWTRGLFIENHRVRVSHNRIKYGSHAVAGRMSRVLIITGLAEFVNEASLTKFFKDRFIFQLDEVTQLIRAGGRAVMEFKFGSYRCQSQMGKMSLEKDRPYGLKKVEFGDDPCEVGDTMSSYGIAAERIQGRGL</sequence>
<feature type="region of interest" description="Disordered" evidence="1">
    <location>
        <begin position="84"/>
        <end position="106"/>
    </location>
</feature>
<feature type="region of interest" description="Disordered" evidence="1">
    <location>
        <begin position="292"/>
        <end position="320"/>
    </location>
</feature>
<evidence type="ECO:0000256" key="1">
    <source>
        <dbReference type="SAM" id="MobiDB-lite"/>
    </source>
</evidence>
<dbReference type="EMBL" id="JPDN02000041">
    <property type="protein sequence ID" value="PON22174.1"/>
    <property type="molecule type" value="Genomic_DNA"/>
</dbReference>
<dbReference type="GeneID" id="29983538"/>
<dbReference type="GO" id="GO:0003676">
    <property type="term" value="F:nucleic acid binding"/>
    <property type="evidence" value="ECO:0007669"/>
    <property type="project" value="InterPro"/>
</dbReference>
<dbReference type="Proteomes" id="UP000054821">
    <property type="component" value="Unassembled WGS sequence"/>
</dbReference>
<evidence type="ECO:0000313" key="3">
    <source>
        <dbReference type="Proteomes" id="UP000054821"/>
    </source>
</evidence>
<evidence type="ECO:0008006" key="4">
    <source>
        <dbReference type="Google" id="ProtNLM"/>
    </source>
</evidence>
<name>A0A2P4ZCZ6_9HYPO</name>
<protein>
    <recommendedName>
        <fullName evidence="4">RRM domain-containing protein</fullName>
    </recommendedName>
</protein>
<dbReference type="AlphaFoldDB" id="A0A2P4ZCZ6"/>
<proteinExistence type="predicted"/>
<gene>
    <name evidence="2" type="ORF">TGAM01_v209048</name>
</gene>
<evidence type="ECO:0000313" key="2">
    <source>
        <dbReference type="EMBL" id="PON22174.1"/>
    </source>
</evidence>
<feature type="compositionally biased region" description="Low complexity" evidence="1">
    <location>
        <begin position="297"/>
        <end position="315"/>
    </location>
</feature>
<comment type="caution">
    <text evidence="2">The sequence shown here is derived from an EMBL/GenBank/DDBJ whole genome shotgun (WGS) entry which is preliminary data.</text>
</comment>
<accession>A0A2P4ZCZ6</accession>
<dbReference type="RefSeq" id="XP_018663493.1">
    <property type="nucleotide sequence ID" value="XM_018803455.1"/>
</dbReference>